<accession>A0A8S5T9X6</accession>
<dbReference type="EMBL" id="BK032782">
    <property type="protein sequence ID" value="DAF60054.1"/>
    <property type="molecule type" value="Genomic_DNA"/>
</dbReference>
<name>A0A8S5T9X6_9CAUD</name>
<sequence length="40" mass="4716">MPPLDTPPGEGVFYEIVVKTFRQNAFFSWKKERKYGIIEP</sequence>
<reference evidence="1" key="1">
    <citation type="journal article" date="2021" name="Proc. Natl. Acad. Sci. U.S.A.">
        <title>A Catalog of Tens of Thousands of Viruses from Human Metagenomes Reveals Hidden Associations with Chronic Diseases.</title>
        <authorList>
            <person name="Tisza M.J."/>
            <person name="Buck C.B."/>
        </authorList>
    </citation>
    <scope>NUCLEOTIDE SEQUENCE</scope>
    <source>
        <strain evidence="1">CtMCY8</strain>
    </source>
</reference>
<evidence type="ECO:0000313" key="1">
    <source>
        <dbReference type="EMBL" id="DAF60054.1"/>
    </source>
</evidence>
<proteinExistence type="predicted"/>
<protein>
    <submittedName>
        <fullName evidence="1">Uncharacterized protein</fullName>
    </submittedName>
</protein>
<organism evidence="1">
    <name type="scientific">Siphoviridae sp. ctMCY8</name>
    <dbReference type="NCBI Taxonomy" id="2827854"/>
    <lineage>
        <taxon>Viruses</taxon>
        <taxon>Duplodnaviria</taxon>
        <taxon>Heunggongvirae</taxon>
        <taxon>Uroviricota</taxon>
        <taxon>Caudoviricetes</taxon>
    </lineage>
</organism>